<dbReference type="SMART" id="SM00028">
    <property type="entry name" value="TPR"/>
    <property type="match status" value="3"/>
</dbReference>
<dbReference type="Pfam" id="PF09797">
    <property type="entry name" value="NatB_MDM20"/>
    <property type="match status" value="1"/>
</dbReference>
<evidence type="ECO:0000313" key="3">
    <source>
        <dbReference type="EMBL" id="KAI5079570.1"/>
    </source>
</evidence>
<proteinExistence type="inferred from homology"/>
<dbReference type="GO" id="GO:0031416">
    <property type="term" value="C:NatB complex"/>
    <property type="evidence" value="ECO:0007669"/>
    <property type="project" value="TreeGrafter"/>
</dbReference>
<gene>
    <name evidence="3" type="ORF">GOP47_0005049</name>
</gene>
<dbReference type="AlphaFoldDB" id="A0A9D4ZNT1"/>
<dbReference type="Gene3D" id="1.25.40.1040">
    <property type="match status" value="1"/>
</dbReference>
<dbReference type="Proteomes" id="UP000886520">
    <property type="component" value="Chromosome 5"/>
</dbReference>
<keyword evidence="2" id="KW-0802">TPR repeat</keyword>
<dbReference type="PANTHER" id="PTHR22767">
    <property type="entry name" value="N-TERMINAL ACETYLTRANSFERASE-RELATED"/>
    <property type="match status" value="1"/>
</dbReference>
<evidence type="ECO:0000313" key="4">
    <source>
        <dbReference type="Proteomes" id="UP000886520"/>
    </source>
</evidence>
<evidence type="ECO:0000256" key="1">
    <source>
        <dbReference type="ARBA" id="ARBA00006298"/>
    </source>
</evidence>
<dbReference type="InterPro" id="IPR011990">
    <property type="entry name" value="TPR-like_helical_dom_sf"/>
</dbReference>
<dbReference type="InterPro" id="IPR019734">
    <property type="entry name" value="TPR_rpt"/>
</dbReference>
<comment type="caution">
    <text evidence="3">The sequence shown here is derived from an EMBL/GenBank/DDBJ whole genome shotgun (WGS) entry which is preliminary data.</text>
</comment>
<protein>
    <submittedName>
        <fullName evidence="3">Uncharacterized protein</fullName>
    </submittedName>
</protein>
<dbReference type="InterPro" id="IPR019183">
    <property type="entry name" value="NAA25_NatB_aux_su"/>
</dbReference>
<accession>A0A9D4ZNT1</accession>
<organism evidence="3 4">
    <name type="scientific">Adiantum capillus-veneris</name>
    <name type="common">Maidenhair fern</name>
    <dbReference type="NCBI Taxonomy" id="13818"/>
    <lineage>
        <taxon>Eukaryota</taxon>
        <taxon>Viridiplantae</taxon>
        <taxon>Streptophyta</taxon>
        <taxon>Embryophyta</taxon>
        <taxon>Tracheophyta</taxon>
        <taxon>Polypodiopsida</taxon>
        <taxon>Polypodiidae</taxon>
        <taxon>Polypodiales</taxon>
        <taxon>Pteridineae</taxon>
        <taxon>Pteridaceae</taxon>
        <taxon>Vittarioideae</taxon>
        <taxon>Adiantum</taxon>
    </lineage>
</organism>
<name>A0A9D4ZNT1_ADICA</name>
<dbReference type="PROSITE" id="PS50005">
    <property type="entry name" value="TPR"/>
    <property type="match status" value="1"/>
</dbReference>
<reference evidence="3 4" key="1">
    <citation type="submission" date="2021-01" db="EMBL/GenBank/DDBJ databases">
        <title>Adiantum capillus-veneris genome.</title>
        <authorList>
            <person name="Fang Y."/>
            <person name="Liao Q."/>
        </authorList>
    </citation>
    <scope>NUCLEOTIDE SEQUENCE [LARGE SCALE GENOMIC DNA]</scope>
    <source>
        <strain evidence="3">H3</strain>
        <tissue evidence="3">Leaf</tissue>
    </source>
</reference>
<dbReference type="OrthoDB" id="1874341at2759"/>
<dbReference type="SUPFAM" id="SSF48452">
    <property type="entry name" value="TPR-like"/>
    <property type="match status" value="1"/>
</dbReference>
<evidence type="ECO:0000256" key="2">
    <source>
        <dbReference type="PROSITE-ProRule" id="PRU00339"/>
    </source>
</evidence>
<keyword evidence="4" id="KW-1185">Reference proteome</keyword>
<comment type="similarity">
    <text evidence="1">Belongs to the MDM20/NAA25 family.</text>
</comment>
<sequence>MSARGSNASMGARNSNLVAERRLRPLWDAIDSGQFKQALKLVNSRLTKDPDSVYLIVLKALVLERLEKAEEALALCEQAKASEPIDDLTLSALQVVYHRLGRSEQATLCYELACSKAPQNLELMMGLFNCHVRDYSFLKQQQVALKMHKLFGEERFLLWSVCSIQLQVSCANKDKTLLSLAEALLKKRSENQGFEELEALRVYLAILEEANKYDAALALLSSKSGDLFSINSEKLKLEGKLLLLSQQYELAAKVLKEVLEISPDDWATYLLYLDAILEVPTGGAGIFENSSIQNNCKSSVSGVSNEEAENRLQVAKAFVESLQDKDQRELRRGPFLAIVEIERRRFLLQLGGQNVETFADHLQASVVNYFRRFGNLVSFASDVQGYLNLIQQCCCDGFLERLHLACNEAQGESSVMILRRRISLFQVQMQLSFQATPDRDLVAQAIEVAKLYVESLKLSKDLDPQENMWGEELITMAATFLVQLFLSTRNPGYVVEAIILLEFGLAFQKYSFQYKIMLVSLYSTAFCSSLAFDWYKSLDVKNILIETLSHHMLLPLRRSMLWSELETMLSDTVKFHKDYAKEAADLTIVAYRNCNYSKVLEFVQFKNRLQHSHNLLFLKAEGVFLQLIQKAAALDDFLLVLEELDGGNELLKWGSDENLANLSFNEGLDTRPWWSPAPGKCILTEAVGKQPSLQHKESQEQGIEREEGWRRLLCKRCLLPRLLFLSLNAVRFKDDGENSVKSHADELQCLVKKYGECLGFQKEKLEEVFVDVSYLKAVSKIGELDASDMFSLVLFRTSYQYMFESNFHGLSSLIDMAKLYIAELTGFAKISDLKMWEPSHSDIVASWSALPSLVLLVTEGFTWYSLCLQMWRRYLQPGGKAGRRKKKGANIASAPDLSADGWRSTLLNELQANIDAFCNMLKELLRIVTRLLWASEESFSRILQNYVDEGIHSEPLRESVANPIPGLIFNAFKSTLDATDSLGERLDSVIQAHEILSLTEKMAGSQCATLQKLSGVLSSILNGLQPAAPSSQKGL</sequence>
<dbReference type="PANTHER" id="PTHR22767:SF3">
    <property type="entry name" value="N-ALPHA-ACETYLTRANSFERASE 25, NATB AUXILIARY SUBUNIT"/>
    <property type="match status" value="1"/>
</dbReference>
<feature type="repeat" description="TPR" evidence="2">
    <location>
        <begin position="232"/>
        <end position="265"/>
    </location>
</feature>
<dbReference type="EMBL" id="JABFUD020000005">
    <property type="protein sequence ID" value="KAI5079570.1"/>
    <property type="molecule type" value="Genomic_DNA"/>
</dbReference>